<evidence type="ECO:0000313" key="4">
    <source>
        <dbReference type="Proteomes" id="UP000051952"/>
    </source>
</evidence>
<dbReference type="OrthoDB" id="275385at2759"/>
<proteinExistence type="predicted"/>
<organism evidence="3 4">
    <name type="scientific">Bodo saltans</name>
    <name type="common">Flagellated protozoan</name>
    <dbReference type="NCBI Taxonomy" id="75058"/>
    <lineage>
        <taxon>Eukaryota</taxon>
        <taxon>Discoba</taxon>
        <taxon>Euglenozoa</taxon>
        <taxon>Kinetoplastea</taxon>
        <taxon>Metakinetoplastina</taxon>
        <taxon>Eubodonida</taxon>
        <taxon>Bodonidae</taxon>
        <taxon>Bodo</taxon>
    </lineage>
</organism>
<accession>A0A0S4JEX6</accession>
<keyword evidence="4" id="KW-1185">Reference proteome</keyword>
<evidence type="ECO:0000313" key="3">
    <source>
        <dbReference type="EMBL" id="CUG88529.1"/>
    </source>
</evidence>
<keyword evidence="2 3" id="KW-0812">Transmembrane</keyword>
<dbReference type="VEuPathDB" id="TriTrypDB:BSAL_15865"/>
<dbReference type="AlphaFoldDB" id="A0A0S4JEX6"/>
<feature type="region of interest" description="Disordered" evidence="1">
    <location>
        <begin position="15"/>
        <end position="37"/>
    </location>
</feature>
<gene>
    <name evidence="3" type="ORF">BSAL_15865</name>
</gene>
<keyword evidence="2" id="KW-0472">Membrane</keyword>
<sequence>MFRLTRQRLLSRGHLQVTNPKNSDRPGMWGPSTGPNKDTLQRRTLFYRMVLMSKIGRLTKPFRTPRARWVWRKVQLHVWKSCVMTVVFVSLLLFGNAWLSFVYHAYAVGATTPVLERKVREHRVSKQILQMVRERERDVTVEMEMTEAKANIASQK</sequence>
<evidence type="ECO:0000256" key="2">
    <source>
        <dbReference type="SAM" id="Phobius"/>
    </source>
</evidence>
<dbReference type="EMBL" id="CYKH01001647">
    <property type="protein sequence ID" value="CUG88529.1"/>
    <property type="molecule type" value="Genomic_DNA"/>
</dbReference>
<keyword evidence="2" id="KW-1133">Transmembrane helix</keyword>
<dbReference type="Proteomes" id="UP000051952">
    <property type="component" value="Unassembled WGS sequence"/>
</dbReference>
<feature type="transmembrane region" description="Helical" evidence="2">
    <location>
        <begin position="82"/>
        <end position="106"/>
    </location>
</feature>
<reference evidence="4" key="1">
    <citation type="submission" date="2015-09" db="EMBL/GenBank/DDBJ databases">
        <authorList>
            <consortium name="Pathogen Informatics"/>
        </authorList>
    </citation>
    <scope>NUCLEOTIDE SEQUENCE [LARGE SCALE GENOMIC DNA]</scope>
    <source>
        <strain evidence="4">Lake Konstanz</strain>
    </source>
</reference>
<protein>
    <submittedName>
        <fullName evidence="3">Transmembrane protein, putative</fullName>
    </submittedName>
</protein>
<dbReference type="OMA" id="YRMLAMN"/>
<name>A0A0S4JEX6_BODSA</name>
<evidence type="ECO:0000256" key="1">
    <source>
        <dbReference type="SAM" id="MobiDB-lite"/>
    </source>
</evidence>